<keyword evidence="15" id="KW-1185">Reference proteome</keyword>
<dbReference type="FunFam" id="3.40.50.300:FF:000186">
    <property type="entry name" value="ATP-binding cassette sub-family B member 7, mitochondrial"/>
    <property type="match status" value="1"/>
</dbReference>
<keyword evidence="2" id="KW-0813">Transport</keyword>
<feature type="compositionally biased region" description="Basic and acidic residues" evidence="10">
    <location>
        <begin position="1040"/>
        <end position="1054"/>
    </location>
</feature>
<feature type="compositionally biased region" description="Low complexity" evidence="10">
    <location>
        <begin position="1055"/>
        <end position="1064"/>
    </location>
</feature>
<dbReference type="InterPro" id="IPR036640">
    <property type="entry name" value="ABC1_TM_sf"/>
</dbReference>
<evidence type="ECO:0000259" key="13">
    <source>
        <dbReference type="PROSITE" id="PS50929"/>
    </source>
</evidence>
<dbReference type="InterPro" id="IPR011527">
    <property type="entry name" value="ABC1_TM_dom"/>
</dbReference>
<evidence type="ECO:0000256" key="11">
    <source>
        <dbReference type="SAM" id="Phobius"/>
    </source>
</evidence>
<evidence type="ECO:0000256" key="10">
    <source>
        <dbReference type="SAM" id="MobiDB-lite"/>
    </source>
</evidence>
<feature type="transmembrane region" description="Helical" evidence="11">
    <location>
        <begin position="560"/>
        <end position="580"/>
    </location>
</feature>
<accession>A0AAE0HNW7</accession>
<feature type="compositionally biased region" description="Basic and acidic residues" evidence="10">
    <location>
        <begin position="859"/>
        <end position="871"/>
    </location>
</feature>
<dbReference type="SUPFAM" id="SSF52540">
    <property type="entry name" value="P-loop containing nucleoside triphosphate hydrolases"/>
    <property type="match status" value="1"/>
</dbReference>
<dbReference type="PANTHER" id="PTHR24221:SF503">
    <property type="entry name" value="MITOCHONDRIAL POTASSIUM CHANNEL ATP-BINDING SUBUNIT"/>
    <property type="match status" value="1"/>
</dbReference>
<dbReference type="GO" id="GO:0000041">
    <property type="term" value="P:transition metal ion transport"/>
    <property type="evidence" value="ECO:0007669"/>
    <property type="project" value="UniProtKB-ARBA"/>
</dbReference>
<gene>
    <name evidence="14" type="ORF">B0H64DRAFT_313456</name>
</gene>
<dbReference type="InterPro" id="IPR017871">
    <property type="entry name" value="ABC_transporter-like_CS"/>
</dbReference>
<feature type="region of interest" description="Disordered" evidence="10">
    <location>
        <begin position="1028"/>
        <end position="1099"/>
    </location>
</feature>
<feature type="compositionally biased region" description="Low complexity" evidence="10">
    <location>
        <begin position="225"/>
        <end position="246"/>
    </location>
</feature>
<protein>
    <recommendedName>
        <fullName evidence="16">Heavy metal tolerance protein</fullName>
    </recommendedName>
</protein>
<dbReference type="RefSeq" id="XP_062663507.1">
    <property type="nucleotide sequence ID" value="XM_062800163.1"/>
</dbReference>
<evidence type="ECO:0000256" key="5">
    <source>
        <dbReference type="ARBA" id="ARBA00022840"/>
    </source>
</evidence>
<comment type="subcellular location">
    <subcellularLocation>
        <location evidence="1">Membrane</location>
        <topology evidence="1">Multi-pass membrane protein</topology>
    </subcellularLocation>
</comment>
<organism evidence="14 15">
    <name type="scientific">Chaetomium fimeti</name>
    <dbReference type="NCBI Taxonomy" id="1854472"/>
    <lineage>
        <taxon>Eukaryota</taxon>
        <taxon>Fungi</taxon>
        <taxon>Dikarya</taxon>
        <taxon>Ascomycota</taxon>
        <taxon>Pezizomycotina</taxon>
        <taxon>Sordariomycetes</taxon>
        <taxon>Sordariomycetidae</taxon>
        <taxon>Sordariales</taxon>
        <taxon>Chaetomiaceae</taxon>
        <taxon>Chaetomium</taxon>
    </lineage>
</organism>
<dbReference type="Gene3D" id="1.20.1560.10">
    <property type="entry name" value="ABC transporter type 1, transmembrane domain"/>
    <property type="match status" value="1"/>
</dbReference>
<evidence type="ECO:0000256" key="2">
    <source>
        <dbReference type="ARBA" id="ARBA00022448"/>
    </source>
</evidence>
<dbReference type="CDD" id="cd18583">
    <property type="entry name" value="ABC_6TM_HMT1"/>
    <property type="match status" value="1"/>
</dbReference>
<feature type="transmembrane region" description="Helical" evidence="11">
    <location>
        <begin position="27"/>
        <end position="50"/>
    </location>
</feature>
<evidence type="ECO:0000313" key="15">
    <source>
        <dbReference type="Proteomes" id="UP001278766"/>
    </source>
</evidence>
<feature type="compositionally biased region" description="Polar residues" evidence="10">
    <location>
        <begin position="1084"/>
        <end position="1099"/>
    </location>
</feature>
<dbReference type="Pfam" id="PF00664">
    <property type="entry name" value="ABC_membrane"/>
    <property type="match status" value="1"/>
</dbReference>
<keyword evidence="4" id="KW-0547">Nucleotide-binding</keyword>
<reference evidence="14" key="2">
    <citation type="submission" date="2023-06" db="EMBL/GenBank/DDBJ databases">
        <authorList>
            <consortium name="Lawrence Berkeley National Laboratory"/>
            <person name="Haridas S."/>
            <person name="Hensen N."/>
            <person name="Bonometti L."/>
            <person name="Westerberg I."/>
            <person name="Brannstrom I.O."/>
            <person name="Guillou S."/>
            <person name="Cros-Aarteil S."/>
            <person name="Calhoun S."/>
            <person name="Kuo A."/>
            <person name="Mondo S."/>
            <person name="Pangilinan J."/>
            <person name="Riley R."/>
            <person name="Labutti K."/>
            <person name="Andreopoulos B."/>
            <person name="Lipzen A."/>
            <person name="Chen C."/>
            <person name="Yanf M."/>
            <person name="Daum C."/>
            <person name="Ng V."/>
            <person name="Clum A."/>
            <person name="Steindorff A."/>
            <person name="Ohm R."/>
            <person name="Martin F."/>
            <person name="Silar P."/>
            <person name="Natvig D."/>
            <person name="Lalanne C."/>
            <person name="Gautier V."/>
            <person name="Ament-Velasquez S.L."/>
            <person name="Kruys A."/>
            <person name="Hutchinson M.I."/>
            <person name="Powell A.J."/>
            <person name="Barry K."/>
            <person name="Miller A.N."/>
            <person name="Grigoriev I.V."/>
            <person name="Debuchy R."/>
            <person name="Gladieux P."/>
            <person name="Thoren M.H."/>
            <person name="Johannesson H."/>
        </authorList>
    </citation>
    <scope>NUCLEOTIDE SEQUENCE</scope>
    <source>
        <strain evidence="14">CBS 168.71</strain>
    </source>
</reference>
<keyword evidence="3 11" id="KW-0812">Transmembrane</keyword>
<name>A0AAE0HNW7_9PEZI</name>
<dbReference type="InterPro" id="IPR003593">
    <property type="entry name" value="AAA+_ATPase"/>
</dbReference>
<feature type="transmembrane region" description="Helical" evidence="11">
    <location>
        <begin position="300"/>
        <end position="319"/>
    </location>
</feature>
<dbReference type="PROSITE" id="PS50893">
    <property type="entry name" value="ABC_TRANSPORTER_2"/>
    <property type="match status" value="1"/>
</dbReference>
<reference evidence="14" key="1">
    <citation type="journal article" date="2023" name="Mol. Phylogenet. Evol.">
        <title>Genome-scale phylogeny and comparative genomics of the fungal order Sordariales.</title>
        <authorList>
            <person name="Hensen N."/>
            <person name="Bonometti L."/>
            <person name="Westerberg I."/>
            <person name="Brannstrom I.O."/>
            <person name="Guillou S."/>
            <person name="Cros-Aarteil S."/>
            <person name="Calhoun S."/>
            <person name="Haridas S."/>
            <person name="Kuo A."/>
            <person name="Mondo S."/>
            <person name="Pangilinan J."/>
            <person name="Riley R."/>
            <person name="LaButti K."/>
            <person name="Andreopoulos B."/>
            <person name="Lipzen A."/>
            <person name="Chen C."/>
            <person name="Yan M."/>
            <person name="Daum C."/>
            <person name="Ng V."/>
            <person name="Clum A."/>
            <person name="Steindorff A."/>
            <person name="Ohm R.A."/>
            <person name="Martin F."/>
            <person name="Silar P."/>
            <person name="Natvig D.O."/>
            <person name="Lalanne C."/>
            <person name="Gautier V."/>
            <person name="Ament-Velasquez S.L."/>
            <person name="Kruys A."/>
            <person name="Hutchinson M.I."/>
            <person name="Powell A.J."/>
            <person name="Barry K."/>
            <person name="Miller A.N."/>
            <person name="Grigoriev I.V."/>
            <person name="Debuchy R."/>
            <person name="Gladieux P."/>
            <person name="Hiltunen Thoren M."/>
            <person name="Johannesson H."/>
        </authorList>
    </citation>
    <scope>NUCLEOTIDE SEQUENCE</scope>
    <source>
        <strain evidence="14">CBS 168.71</strain>
    </source>
</reference>
<feature type="transmembrane region" description="Helical" evidence="11">
    <location>
        <begin position="445"/>
        <end position="463"/>
    </location>
</feature>
<dbReference type="GO" id="GO:0005524">
    <property type="term" value="F:ATP binding"/>
    <property type="evidence" value="ECO:0007669"/>
    <property type="project" value="UniProtKB-KW"/>
</dbReference>
<dbReference type="Gene3D" id="3.40.50.300">
    <property type="entry name" value="P-loop containing nucleotide triphosphate hydrolases"/>
    <property type="match status" value="1"/>
</dbReference>
<dbReference type="Pfam" id="PF00005">
    <property type="entry name" value="ABC_tran"/>
    <property type="match status" value="1"/>
</dbReference>
<dbReference type="Proteomes" id="UP001278766">
    <property type="component" value="Unassembled WGS sequence"/>
</dbReference>
<feature type="compositionally biased region" description="Pro residues" evidence="10">
    <location>
        <begin position="963"/>
        <end position="975"/>
    </location>
</feature>
<evidence type="ECO:0000256" key="6">
    <source>
        <dbReference type="ARBA" id="ARBA00022946"/>
    </source>
</evidence>
<dbReference type="PANTHER" id="PTHR24221">
    <property type="entry name" value="ATP-BINDING CASSETTE SUB-FAMILY B"/>
    <property type="match status" value="1"/>
</dbReference>
<dbReference type="InterPro" id="IPR039421">
    <property type="entry name" value="Type_1_exporter"/>
</dbReference>
<dbReference type="GO" id="GO:0016887">
    <property type="term" value="F:ATP hydrolysis activity"/>
    <property type="evidence" value="ECO:0007669"/>
    <property type="project" value="InterPro"/>
</dbReference>
<evidence type="ECO:0000256" key="1">
    <source>
        <dbReference type="ARBA" id="ARBA00004141"/>
    </source>
</evidence>
<feature type="domain" description="ABC transmembrane type-1" evidence="13">
    <location>
        <begin position="303"/>
        <end position="586"/>
    </location>
</feature>
<dbReference type="EMBL" id="JAUEPN010000001">
    <property type="protein sequence ID" value="KAK3299993.1"/>
    <property type="molecule type" value="Genomic_DNA"/>
</dbReference>
<feature type="compositionally biased region" description="Polar residues" evidence="10">
    <location>
        <begin position="898"/>
        <end position="921"/>
    </location>
</feature>
<dbReference type="GeneID" id="87837111"/>
<feature type="region of interest" description="Disordered" evidence="10">
    <location>
        <begin position="190"/>
        <end position="267"/>
    </location>
</feature>
<keyword evidence="7 11" id="KW-1133">Transmembrane helix</keyword>
<evidence type="ECO:0000259" key="12">
    <source>
        <dbReference type="PROSITE" id="PS50893"/>
    </source>
</evidence>
<comment type="similarity">
    <text evidence="9">Belongs to the ABC transporter superfamily. ABCB family. Heavy Metal importer (TC 3.A.1.210) subfamily.</text>
</comment>
<dbReference type="SUPFAM" id="SSF90123">
    <property type="entry name" value="ABC transporter transmembrane region"/>
    <property type="match status" value="1"/>
</dbReference>
<keyword evidence="5" id="KW-0067">ATP-binding</keyword>
<feature type="compositionally biased region" description="Basic and acidic residues" evidence="10">
    <location>
        <begin position="254"/>
        <end position="267"/>
    </location>
</feature>
<evidence type="ECO:0000256" key="3">
    <source>
        <dbReference type="ARBA" id="ARBA00022692"/>
    </source>
</evidence>
<dbReference type="InterPro" id="IPR003439">
    <property type="entry name" value="ABC_transporter-like_ATP-bd"/>
</dbReference>
<feature type="transmembrane region" description="Helical" evidence="11">
    <location>
        <begin position="62"/>
        <end position="87"/>
    </location>
</feature>
<keyword evidence="6" id="KW-0809">Transit peptide</keyword>
<evidence type="ECO:0000256" key="4">
    <source>
        <dbReference type="ARBA" id="ARBA00022741"/>
    </source>
</evidence>
<dbReference type="SMART" id="SM00382">
    <property type="entry name" value="AAA"/>
    <property type="match status" value="1"/>
</dbReference>
<feature type="transmembrane region" description="Helical" evidence="11">
    <location>
        <begin position="521"/>
        <end position="548"/>
    </location>
</feature>
<feature type="region of interest" description="Disordered" evidence="10">
    <location>
        <begin position="859"/>
        <end position="975"/>
    </location>
</feature>
<evidence type="ECO:0000313" key="14">
    <source>
        <dbReference type="EMBL" id="KAK3299993.1"/>
    </source>
</evidence>
<evidence type="ECO:0000256" key="8">
    <source>
        <dbReference type="ARBA" id="ARBA00023136"/>
    </source>
</evidence>
<dbReference type="GO" id="GO:0016020">
    <property type="term" value="C:membrane"/>
    <property type="evidence" value="ECO:0007669"/>
    <property type="project" value="UniProtKB-SubCell"/>
</dbReference>
<dbReference type="InterPro" id="IPR027417">
    <property type="entry name" value="P-loop_NTPase"/>
</dbReference>
<dbReference type="AlphaFoldDB" id="A0AAE0HNW7"/>
<feature type="transmembrane region" description="Helical" evidence="11">
    <location>
        <begin position="159"/>
        <end position="180"/>
    </location>
</feature>
<comment type="caution">
    <text evidence="14">The sequence shown here is derived from an EMBL/GenBank/DDBJ whole genome shotgun (WGS) entry which is preliminary data.</text>
</comment>
<dbReference type="GO" id="GO:0140359">
    <property type="term" value="F:ABC-type transporter activity"/>
    <property type="evidence" value="ECO:0007669"/>
    <property type="project" value="InterPro"/>
</dbReference>
<feature type="domain" description="ABC transporter" evidence="12">
    <location>
        <begin position="620"/>
        <end position="854"/>
    </location>
</feature>
<proteinExistence type="inferred from homology"/>
<dbReference type="PROSITE" id="PS50929">
    <property type="entry name" value="ABC_TM1F"/>
    <property type="match status" value="1"/>
</dbReference>
<keyword evidence="8 11" id="KW-0472">Membrane</keyword>
<evidence type="ECO:0000256" key="9">
    <source>
        <dbReference type="ARBA" id="ARBA00024363"/>
    </source>
</evidence>
<evidence type="ECO:0008006" key="16">
    <source>
        <dbReference type="Google" id="ProtNLM"/>
    </source>
</evidence>
<dbReference type="PROSITE" id="PS00211">
    <property type="entry name" value="ABC_TRANSPORTER_1"/>
    <property type="match status" value="1"/>
</dbReference>
<feature type="transmembrane region" description="Helical" evidence="11">
    <location>
        <begin position="124"/>
        <end position="147"/>
    </location>
</feature>
<sequence>MADPYGIDAADEPAGLPMRQVLASLHYAYPTTVFIYYMVTSTVAICTLQTRSSEDAHPRRRPITWLLVLVILTYFAQLLALSIQGAVQHVFPFAEQDTIIGLMSCALAFGVVFAGLSEAANPVWYPYIGSFAIALILEPVVGAVSLMARSTGPLKFIELFDISALAVRYLAVVLAVVFYLEGNHYTRKEKGTDSERQSLLKANGHASHDSDSDDQGNRTQQNGYGSTSDGSSDSNQSSSSDSNQPSDTDDDENPYERRQRQASEQMEKRLKEKGNWVTYAKSFRVFFPYIWPVKHRSLQIRVVLVGICLLAMNFINVLIPRQLGIIMDSLSGSNGKNPWSEVLFFAGLKLVASEAGLSLLRQWLWIPVEYYSFGAISTAAYSHVLNLSSDFHDSKSSSDIMMAIQSGQSISNILESICFRAVPMLIDMTVAFVYLSATFGPYEGFITIATAAIFIYIATRMIAALKGARRNEVGAWYKEHYVRQAGIQGWSTVASFNQIRHEENRYSDAVEDRVAKTQKVYFGYVLAYAFQFLVLLSGLLAGAFLAVYQVTHGQATPGDFIMLLTYWAQLVSPLTFFAGLGKSISRDLLHAEQLLEIMQTKPSVLSKEGAPPLHFKNGEVRFGGVCFSYDNKKEILKDINFTATPGMTVAFVGATGAGKSTILKLLDRFYDVTKGSIAIDGQDIRNVDLYSLRAQIGVVPQAPILFDDTIMNNVRYAKLTATDEEVYEACKAASIHDQILTFTDGYQTKVGERGVKLSGGELQRVAIARAILKRPSMVLLDEATSAVDTETEQKIQDALRTLCEGRTTFIVAHRLSTIMNADRIIVVTGGEIVEQGSHEELIRADGKYAELWSKQIFVKPKDKGPREDKPATKGRKGPNIVNDLTAEATCSELRKVKSTPTTNGQAESSDSTTETNNQTTPGHEKETSQLNPGAATFTPRSAVAPSPTRQPHRSLDGFFNNPPVSPEPVPAAPPPTQHQVHYFAAAPMLMVPMSASYAPMFQAHPGVLSQPVLPPPITGMVRRRFETVESSVGEEDDASEPSRERRIRVKEPTRADSVSTSSSSRADDGGGPRYPRYSRRVQSKSEPVTGTTEMGSELA</sequence>
<feature type="transmembrane region" description="Helical" evidence="11">
    <location>
        <begin position="99"/>
        <end position="117"/>
    </location>
</feature>
<evidence type="ECO:0000256" key="7">
    <source>
        <dbReference type="ARBA" id="ARBA00022989"/>
    </source>
</evidence>